<dbReference type="STRING" id="1134435.AC731_004205"/>
<dbReference type="Proteomes" id="UP000036902">
    <property type="component" value="Chromosome"/>
</dbReference>
<accession>A0A140IEN1</accession>
<name>A0A140IEN1_9RHOO</name>
<gene>
    <name evidence="1" type="ORF">AC731_004205</name>
</gene>
<evidence type="ECO:0000313" key="1">
    <source>
        <dbReference type="EMBL" id="AMO36206.1"/>
    </source>
</evidence>
<keyword evidence="2" id="KW-1185">Reference proteome</keyword>
<dbReference type="AlphaFoldDB" id="A0A140IEN1"/>
<dbReference type="EMBL" id="CP014646">
    <property type="protein sequence ID" value="AMO36206.1"/>
    <property type="molecule type" value="Genomic_DNA"/>
</dbReference>
<dbReference type="KEGG" id="thu:AC731_004205"/>
<protein>
    <submittedName>
        <fullName evidence="1">Uncharacterized protein</fullName>
    </submittedName>
</protein>
<organism evidence="1 2">
    <name type="scientific">Thauera humireducens</name>
    <dbReference type="NCBI Taxonomy" id="1134435"/>
    <lineage>
        <taxon>Bacteria</taxon>
        <taxon>Pseudomonadati</taxon>
        <taxon>Pseudomonadota</taxon>
        <taxon>Betaproteobacteria</taxon>
        <taxon>Rhodocyclales</taxon>
        <taxon>Zoogloeaceae</taxon>
        <taxon>Thauera</taxon>
    </lineage>
</organism>
<evidence type="ECO:0000313" key="2">
    <source>
        <dbReference type="Proteomes" id="UP000036902"/>
    </source>
</evidence>
<proteinExistence type="predicted"/>
<reference evidence="2" key="1">
    <citation type="submission" date="2016-03" db="EMBL/GenBank/DDBJ databases">
        <authorList>
            <person name="Ma C."/>
            <person name="Zhou S."/>
            <person name="Yang G."/>
        </authorList>
    </citation>
    <scope>NUCLEOTIDE SEQUENCE [LARGE SCALE GENOMIC DNA]</scope>
    <source>
        <strain evidence="2">SgZ-1</strain>
    </source>
</reference>
<sequence>MLPPGIDPKGASVEERFQHRKKLPLLKPNVIDQCLPGLRLIRAPDRSREQAPQLRVFCAQAFCVCTVTIPFKQWQQIALFLGEVSLDRRKLGTELDPGVSGQEVPTETQCSVMLAGKLDEAGMALHGGRSEDFDETEF</sequence>